<dbReference type="EMBL" id="AUZY01009824">
    <property type="protein sequence ID" value="EQD40787.1"/>
    <property type="molecule type" value="Genomic_DNA"/>
</dbReference>
<reference evidence="2" key="2">
    <citation type="journal article" date="2014" name="ISME J.">
        <title>Microbial stratification in low pH oxic and suboxic macroscopic growths along an acid mine drainage.</title>
        <authorList>
            <person name="Mendez-Garcia C."/>
            <person name="Mesa V."/>
            <person name="Sprenger R.R."/>
            <person name="Richter M."/>
            <person name="Diez M.S."/>
            <person name="Solano J."/>
            <person name="Bargiela R."/>
            <person name="Golyshina O.V."/>
            <person name="Manteca A."/>
            <person name="Ramos J.L."/>
            <person name="Gallego J.R."/>
            <person name="Llorente I."/>
            <person name="Martins Dos Santos V.A."/>
            <person name="Jensen O.N."/>
            <person name="Pelaez A.I."/>
            <person name="Sanchez J."/>
            <person name="Ferrer M."/>
        </authorList>
    </citation>
    <scope>NUCLEOTIDE SEQUENCE</scope>
</reference>
<gene>
    <name evidence="2" type="ORF">B1B_14794</name>
</gene>
<organism evidence="2">
    <name type="scientific">mine drainage metagenome</name>
    <dbReference type="NCBI Taxonomy" id="410659"/>
    <lineage>
        <taxon>unclassified sequences</taxon>
        <taxon>metagenomes</taxon>
        <taxon>ecological metagenomes</taxon>
    </lineage>
</organism>
<dbReference type="Gene3D" id="3.40.470.10">
    <property type="entry name" value="Uracil-DNA glycosylase-like domain"/>
    <property type="match status" value="1"/>
</dbReference>
<dbReference type="InterPro" id="IPR036895">
    <property type="entry name" value="Uracil-DNA_glycosylase-like_sf"/>
</dbReference>
<dbReference type="Pfam" id="PF03167">
    <property type="entry name" value="UDG"/>
    <property type="match status" value="1"/>
</dbReference>
<proteinExistence type="predicted"/>
<protein>
    <submittedName>
        <fullName evidence="2">Uracil-DNA glycosylase superfamily</fullName>
    </submittedName>
</protein>
<comment type="caution">
    <text evidence="2">The sequence shown here is derived from an EMBL/GenBank/DDBJ whole genome shotgun (WGS) entry which is preliminary data.</text>
</comment>
<reference evidence="2" key="1">
    <citation type="submission" date="2013-08" db="EMBL/GenBank/DDBJ databases">
        <authorList>
            <person name="Mendez C."/>
            <person name="Richter M."/>
            <person name="Ferrer M."/>
            <person name="Sanchez J."/>
        </authorList>
    </citation>
    <scope>NUCLEOTIDE SEQUENCE</scope>
</reference>
<dbReference type="SUPFAM" id="SSF52141">
    <property type="entry name" value="Uracil-DNA glycosylase-like"/>
    <property type="match status" value="1"/>
</dbReference>
<evidence type="ECO:0000259" key="1">
    <source>
        <dbReference type="Pfam" id="PF03167"/>
    </source>
</evidence>
<dbReference type="InterPro" id="IPR005122">
    <property type="entry name" value="Uracil-DNA_glycosylase-like"/>
</dbReference>
<sequence length="100" mass="11048">MVEELSLLPGARVLLPLGRIAYDQVRWAVEALYGRSGRFPSFSHGLRHPLGPGAPVVWASYHPSPRNVQTGLLSEEAFRAVLRALKQDLLGSYPTREAPE</sequence>
<name>T0Z9M0_9ZZZZ</name>
<evidence type="ECO:0000313" key="2">
    <source>
        <dbReference type="EMBL" id="EQD40787.1"/>
    </source>
</evidence>
<feature type="domain" description="Uracil-DNA glycosylase-like" evidence="1">
    <location>
        <begin position="3"/>
        <end position="86"/>
    </location>
</feature>
<dbReference type="AlphaFoldDB" id="T0Z9M0"/>
<accession>T0Z9M0</accession>